<dbReference type="RefSeq" id="WP_345586386.1">
    <property type="nucleotide sequence ID" value="NZ_BAAAXF010000090.1"/>
</dbReference>
<organism evidence="1 2">
    <name type="scientific">Streptomyces prasinosporus</name>
    <dbReference type="NCBI Taxonomy" id="68256"/>
    <lineage>
        <taxon>Bacteria</taxon>
        <taxon>Bacillati</taxon>
        <taxon>Actinomycetota</taxon>
        <taxon>Actinomycetes</taxon>
        <taxon>Kitasatosporales</taxon>
        <taxon>Streptomycetaceae</taxon>
        <taxon>Streptomyces</taxon>
        <taxon>Streptomyces albogriseolus group</taxon>
    </lineage>
</organism>
<dbReference type="SUPFAM" id="SSF55729">
    <property type="entry name" value="Acyl-CoA N-acyltransferases (Nat)"/>
    <property type="match status" value="1"/>
</dbReference>
<sequence length="245" mass="27330">MHLRVERTDARVRPDEQMRELFSEGFPAFITADRLVKEYIGRVREWFADLDLVLVDENGVPVASGWGVPIRWDGRPETLPTGYTDALVRAVEGRERHVAADTLVICGAIVTPSLKGRGLAGETLKALRRAAGDAGLARVVAPVRPTTKARYPLTPIETFMRWTREDGTALDPWIRTHQRLGAEIVSAAPASQTMTGTVAEWERWTGMVFPESGDYVIPDGLGLLRISRSDDRGVYREPNVWMRHG</sequence>
<reference evidence="2" key="1">
    <citation type="journal article" date="2019" name="Int. J. Syst. Evol. Microbiol.">
        <title>The Global Catalogue of Microorganisms (GCM) 10K type strain sequencing project: providing services to taxonomists for standard genome sequencing and annotation.</title>
        <authorList>
            <consortium name="The Broad Institute Genomics Platform"/>
            <consortium name="The Broad Institute Genome Sequencing Center for Infectious Disease"/>
            <person name="Wu L."/>
            <person name="Ma J."/>
        </authorList>
    </citation>
    <scope>NUCLEOTIDE SEQUENCE [LARGE SCALE GENOMIC DNA]</scope>
    <source>
        <strain evidence="2">JCM 4816</strain>
    </source>
</reference>
<dbReference type="Proteomes" id="UP001501455">
    <property type="component" value="Unassembled WGS sequence"/>
</dbReference>
<evidence type="ECO:0000313" key="1">
    <source>
        <dbReference type="EMBL" id="GAA3506399.1"/>
    </source>
</evidence>
<name>A0ABP6UG21_9ACTN</name>
<dbReference type="EMBL" id="BAAAXF010000090">
    <property type="protein sequence ID" value="GAA3506399.1"/>
    <property type="molecule type" value="Genomic_DNA"/>
</dbReference>
<protein>
    <recommendedName>
        <fullName evidence="3">GNAT family N-acetyltransferase</fullName>
    </recommendedName>
</protein>
<dbReference type="Gene3D" id="3.40.630.30">
    <property type="match status" value="1"/>
</dbReference>
<accession>A0ABP6UG21</accession>
<evidence type="ECO:0008006" key="3">
    <source>
        <dbReference type="Google" id="ProtNLM"/>
    </source>
</evidence>
<dbReference type="InterPro" id="IPR016181">
    <property type="entry name" value="Acyl_CoA_acyltransferase"/>
</dbReference>
<proteinExistence type="predicted"/>
<evidence type="ECO:0000313" key="2">
    <source>
        <dbReference type="Proteomes" id="UP001501455"/>
    </source>
</evidence>
<gene>
    <name evidence="1" type="ORF">GCM10019016_135140</name>
</gene>
<keyword evidence="2" id="KW-1185">Reference proteome</keyword>
<comment type="caution">
    <text evidence="1">The sequence shown here is derived from an EMBL/GenBank/DDBJ whole genome shotgun (WGS) entry which is preliminary data.</text>
</comment>